<organism evidence="1 2">
    <name type="scientific">Pseudomonas protegens (strain DSM 19095 / LMG 27888 / CFBP 6595 / CHA0)</name>
    <dbReference type="NCBI Taxonomy" id="1124983"/>
    <lineage>
        <taxon>Bacteria</taxon>
        <taxon>Pseudomonadati</taxon>
        <taxon>Pseudomonadota</taxon>
        <taxon>Gammaproteobacteria</taxon>
        <taxon>Pseudomonadales</taxon>
        <taxon>Pseudomonadaceae</taxon>
        <taxon>Pseudomonas</taxon>
    </lineage>
</organism>
<protein>
    <submittedName>
        <fullName evidence="1">Uncharacterized protein</fullName>
    </submittedName>
</protein>
<gene>
    <name evidence="1" type="ORF">PFLCHA0_c40760</name>
</gene>
<evidence type="ECO:0000313" key="2">
    <source>
        <dbReference type="Proteomes" id="UP000013940"/>
    </source>
</evidence>
<proteinExistence type="predicted"/>
<dbReference type="Proteomes" id="UP000013940">
    <property type="component" value="Chromosome"/>
</dbReference>
<name>A0A2C9EQ92_PSEPH</name>
<sequence length="59" mass="6427">MDGGHTGLTLESAAEYRDTWGCGPSETCVRPMLAIQFQLSCLGYGLRHRPLATDFGELP</sequence>
<dbReference type="AlphaFoldDB" id="A0A2C9EQ92"/>
<reference evidence="2" key="1">
    <citation type="journal article" date="2014" name="Genome Announc.">
        <title>Full-genome sequence of the plant growth-promoting bacterium Pseudomonas protegens CHA0.</title>
        <authorList>
            <person name="Jousset A."/>
            <person name="Schuldes J."/>
            <person name="Keel C."/>
            <person name="Maurhofer M."/>
            <person name="Daniel R."/>
            <person name="Scheu S."/>
            <person name="Thuermer A."/>
        </authorList>
    </citation>
    <scope>NUCLEOTIDE SEQUENCE [LARGE SCALE GENOMIC DNA]</scope>
    <source>
        <strain evidence="2">DSM 19095 / LMG 27888 / CFBP 6595 / CHA0</strain>
    </source>
</reference>
<dbReference type="KEGG" id="pprc:PFLCHA0_c40760"/>
<dbReference type="EMBL" id="CP003190">
    <property type="protein sequence ID" value="AGL85840.1"/>
    <property type="molecule type" value="Genomic_DNA"/>
</dbReference>
<dbReference type="HOGENOM" id="CLU_2957195_0_0_6"/>
<evidence type="ECO:0000313" key="1">
    <source>
        <dbReference type="EMBL" id="AGL85840.1"/>
    </source>
</evidence>
<accession>A0A2C9EQ92</accession>